<proteinExistence type="predicted"/>
<keyword evidence="2" id="KW-1185">Reference proteome</keyword>
<gene>
    <name evidence="1" type="ORF">pEaSNUABM5_00238</name>
</gene>
<organism evidence="1 2">
    <name type="scientific">Erwinia phage pEa_SNUABM_5</name>
    <dbReference type="NCBI Taxonomy" id="2797313"/>
    <lineage>
        <taxon>Viruses</taxon>
        <taxon>Duplodnaviria</taxon>
        <taxon>Heunggongvirae</taxon>
        <taxon>Uroviricota</taxon>
        <taxon>Caudoviricetes</taxon>
        <taxon>Rivsvirus</taxon>
        <taxon>Rivsvirus SNUABM5</taxon>
    </lineage>
</organism>
<accession>A0A7T8EPM8</accession>
<dbReference type="EMBL" id="MW366843">
    <property type="protein sequence ID" value="QQO90380.1"/>
    <property type="molecule type" value="Genomic_DNA"/>
</dbReference>
<evidence type="ECO:0000313" key="1">
    <source>
        <dbReference type="EMBL" id="QQO90380.1"/>
    </source>
</evidence>
<protein>
    <submittedName>
        <fullName evidence="1">Uncharacterized protein</fullName>
    </submittedName>
</protein>
<reference evidence="1 2" key="1">
    <citation type="submission" date="2020-12" db="EMBL/GenBank/DDBJ databases">
        <title>Complete genome sequence of Erwinia phage pEa_SNUABM_5.</title>
        <authorList>
            <person name="Kim S.G."/>
            <person name="Lee S.B."/>
            <person name="Kwon J."/>
            <person name="Park S.C."/>
        </authorList>
    </citation>
    <scope>NUCLEOTIDE SEQUENCE [LARGE SCALE GENOMIC DNA]</scope>
</reference>
<sequence>MTRSLTKATWKSDVEQYEALRDCLIALTYSLKIMTYPGISAAIRQHNDLLVMSNIWFTGKPADQWRFYSMNQDGVRNLTWLVNQFTGIAAYFGLTGVIHSYHACNAEPRMSSILARYNHAIRDRAQWQRSRQLESRHQEFNLPRTAFYVLREKSTNGQVQITGEGS</sequence>
<name>A0A7T8EPM8_9CAUD</name>
<dbReference type="Proteomes" id="UP000596123">
    <property type="component" value="Segment"/>
</dbReference>
<evidence type="ECO:0000313" key="2">
    <source>
        <dbReference type="Proteomes" id="UP000596123"/>
    </source>
</evidence>